<keyword evidence="3" id="KW-1185">Reference proteome</keyword>
<organism evidence="2 3">
    <name type="scientific">Mycobacterium terramassiliense</name>
    <dbReference type="NCBI Taxonomy" id="1841859"/>
    <lineage>
        <taxon>Bacteria</taxon>
        <taxon>Bacillati</taxon>
        <taxon>Actinomycetota</taxon>
        <taxon>Actinomycetes</taxon>
        <taxon>Mycobacteriales</taxon>
        <taxon>Mycobacteriaceae</taxon>
        <taxon>Mycobacterium</taxon>
    </lineage>
</organism>
<dbReference type="OrthoDB" id="7809088at2"/>
<dbReference type="Pfam" id="PF02679">
    <property type="entry name" value="ComA"/>
    <property type="match status" value="1"/>
</dbReference>
<comment type="similarity">
    <text evidence="1">Belongs to the phosphosulfolactate synthase family.</text>
</comment>
<accession>A0A2U3NGS5</accession>
<dbReference type="InterPro" id="IPR036112">
    <property type="entry name" value="ComA_synth_sf"/>
</dbReference>
<dbReference type="STRING" id="1841859.GCA_900157385_04135"/>
<proteinExistence type="inferred from homology"/>
<dbReference type="AlphaFoldDB" id="A0A2U3NGS5"/>
<dbReference type="Gene3D" id="3.20.20.70">
    <property type="entry name" value="Aldolase class I"/>
    <property type="match status" value="1"/>
</dbReference>
<evidence type="ECO:0000256" key="1">
    <source>
        <dbReference type="ARBA" id="ARBA00010424"/>
    </source>
</evidence>
<sequence>MPTSDLAFSDVLPIISLPPKPRDVALTEVRTAARSLIDIRGYTDTLSPYLDSVKWTVGTQRLLSRRQVSEINAHLHEHQIEVSSGGLIEAVMPLGAKAVHRYLEQSKELGFDIIEISSAMVAISIEDKCRIVTEVLAAGLKPKPEITAWTPGDRGTISAEKALREAEAVLSAGAWKVMIEEDGIFSTANSGNPADEWNRDVAWRLASRIPQEYLFWEASSLEIILWLINSFGPDVNLFGGDEHLGYIASFRAGAFLTNTATMRD</sequence>
<evidence type="ECO:0000313" key="3">
    <source>
        <dbReference type="Proteomes" id="UP000241595"/>
    </source>
</evidence>
<dbReference type="SUPFAM" id="SSF102110">
    <property type="entry name" value="(2r)-phospho-3-sulfolactate synthase ComA"/>
    <property type="match status" value="1"/>
</dbReference>
<dbReference type="InterPro" id="IPR003830">
    <property type="entry name" value="ComA_synth"/>
</dbReference>
<gene>
    <name evidence="2" type="ORF">MTAB308_4134</name>
</gene>
<name>A0A2U3NGS5_9MYCO</name>
<dbReference type="RefSeq" id="WP_083746612.1">
    <property type="nucleotide sequence ID" value="NZ_LT717701.1"/>
</dbReference>
<protein>
    <submittedName>
        <fullName evidence="2">Phosphosulfolactate synthase, CoM biosynthesis protein A</fullName>
    </submittedName>
</protein>
<dbReference type="PANTHER" id="PTHR48413:SF1">
    <property type="entry name" value="PROTEIN HEAT-STRESS-ASSOCIATED 32"/>
    <property type="match status" value="1"/>
</dbReference>
<evidence type="ECO:0000313" key="2">
    <source>
        <dbReference type="EMBL" id="SPM30625.1"/>
    </source>
</evidence>
<reference evidence="2 3" key="1">
    <citation type="submission" date="2017-01" db="EMBL/GenBank/DDBJ databases">
        <authorList>
            <consortium name="Urmite Genomes"/>
        </authorList>
    </citation>
    <scope>NUCLEOTIDE SEQUENCE [LARGE SCALE GENOMIC DNA]</scope>
    <source>
        <strain evidence="2 3">AB308</strain>
    </source>
</reference>
<dbReference type="InterPro" id="IPR013785">
    <property type="entry name" value="Aldolase_TIM"/>
</dbReference>
<dbReference type="EMBL" id="FTRV01000015">
    <property type="protein sequence ID" value="SPM30625.1"/>
    <property type="molecule type" value="Genomic_DNA"/>
</dbReference>
<dbReference type="Proteomes" id="UP000241595">
    <property type="component" value="Unassembled WGS sequence"/>
</dbReference>
<dbReference type="PANTHER" id="PTHR48413">
    <property type="match status" value="1"/>
</dbReference>